<keyword evidence="2" id="KW-0238">DNA-binding</keyword>
<dbReference type="InterPro" id="IPR000843">
    <property type="entry name" value="HTH_LacI"/>
</dbReference>
<name>A0A455SIR2_9CHLR</name>
<dbReference type="PANTHER" id="PTHR30146">
    <property type="entry name" value="LACI-RELATED TRANSCRIPTIONAL REPRESSOR"/>
    <property type="match status" value="1"/>
</dbReference>
<evidence type="ECO:0000256" key="3">
    <source>
        <dbReference type="ARBA" id="ARBA00023163"/>
    </source>
</evidence>
<dbReference type="PROSITE" id="PS50932">
    <property type="entry name" value="HTH_LACI_2"/>
    <property type="match status" value="1"/>
</dbReference>
<dbReference type="InterPro" id="IPR010982">
    <property type="entry name" value="Lambda_DNA-bd_dom_sf"/>
</dbReference>
<gene>
    <name evidence="6" type="ORF">KTC_08060</name>
</gene>
<dbReference type="EMBL" id="AP019376">
    <property type="protein sequence ID" value="BBH86055.1"/>
    <property type="molecule type" value="Genomic_DNA"/>
</dbReference>
<accession>A0A455SIR2</accession>
<evidence type="ECO:0000256" key="1">
    <source>
        <dbReference type="ARBA" id="ARBA00023015"/>
    </source>
</evidence>
<dbReference type="PROSITE" id="PS00356">
    <property type="entry name" value="HTH_LACI_1"/>
    <property type="match status" value="1"/>
</dbReference>
<protein>
    <submittedName>
        <fullName evidence="6">LacI family transcriptional regulator</fullName>
    </submittedName>
</protein>
<feature type="domain" description="HTH lacI-type" evidence="5">
    <location>
        <begin position="7"/>
        <end position="62"/>
    </location>
</feature>
<dbReference type="InterPro" id="IPR028082">
    <property type="entry name" value="Peripla_BP_I"/>
</dbReference>
<evidence type="ECO:0000256" key="2">
    <source>
        <dbReference type="ARBA" id="ARBA00023125"/>
    </source>
</evidence>
<dbReference type="Gene3D" id="1.10.260.40">
    <property type="entry name" value="lambda repressor-like DNA-binding domains"/>
    <property type="match status" value="1"/>
</dbReference>
<dbReference type="Pfam" id="PF00356">
    <property type="entry name" value="LacI"/>
    <property type="match status" value="1"/>
</dbReference>
<dbReference type="GO" id="GO:0000976">
    <property type="term" value="F:transcription cis-regulatory region binding"/>
    <property type="evidence" value="ECO:0007669"/>
    <property type="project" value="TreeGrafter"/>
</dbReference>
<evidence type="ECO:0000256" key="4">
    <source>
        <dbReference type="SAM" id="MobiDB-lite"/>
    </source>
</evidence>
<dbReference type="AlphaFoldDB" id="A0A455SIR2"/>
<dbReference type="Gene3D" id="3.40.50.2300">
    <property type="match status" value="2"/>
</dbReference>
<dbReference type="PANTHER" id="PTHR30146:SF109">
    <property type="entry name" value="HTH-TYPE TRANSCRIPTIONAL REGULATOR GALS"/>
    <property type="match status" value="1"/>
</dbReference>
<dbReference type="SMART" id="SM00354">
    <property type="entry name" value="HTH_LACI"/>
    <property type="match status" value="1"/>
</dbReference>
<keyword evidence="3" id="KW-0804">Transcription</keyword>
<organism evidence="6">
    <name type="scientific">Thermosporothrix sp. COM3</name>
    <dbReference type="NCBI Taxonomy" id="2490863"/>
    <lineage>
        <taxon>Bacteria</taxon>
        <taxon>Bacillati</taxon>
        <taxon>Chloroflexota</taxon>
        <taxon>Ktedonobacteria</taxon>
        <taxon>Ktedonobacterales</taxon>
        <taxon>Thermosporotrichaceae</taxon>
        <taxon>Thermosporothrix</taxon>
    </lineage>
</organism>
<dbReference type="Pfam" id="PF13377">
    <property type="entry name" value="Peripla_BP_3"/>
    <property type="match status" value="1"/>
</dbReference>
<dbReference type="GO" id="GO:0003700">
    <property type="term" value="F:DNA-binding transcription factor activity"/>
    <property type="evidence" value="ECO:0007669"/>
    <property type="project" value="TreeGrafter"/>
</dbReference>
<feature type="compositionally biased region" description="Polar residues" evidence="4">
    <location>
        <begin position="340"/>
        <end position="349"/>
    </location>
</feature>
<feature type="region of interest" description="Disordered" evidence="4">
    <location>
        <begin position="336"/>
        <end position="358"/>
    </location>
</feature>
<dbReference type="SUPFAM" id="SSF53822">
    <property type="entry name" value="Periplasmic binding protein-like I"/>
    <property type="match status" value="1"/>
</dbReference>
<keyword evidence="1" id="KW-0805">Transcription regulation</keyword>
<reference evidence="6" key="1">
    <citation type="submission" date="2018-12" db="EMBL/GenBank/DDBJ databases">
        <title>Novel natural products biosynthetic potential of the class Ktedonobacteria.</title>
        <authorList>
            <person name="Zheng Y."/>
            <person name="Saitou A."/>
            <person name="Wang C.M."/>
            <person name="Toyoda A."/>
            <person name="Minakuchi Y."/>
            <person name="Sekiguchi Y."/>
            <person name="Ueda K."/>
            <person name="Takano H."/>
            <person name="Sakai Y."/>
            <person name="Yokota A."/>
            <person name="Yabe S."/>
        </authorList>
    </citation>
    <scope>NUCLEOTIDE SEQUENCE</scope>
    <source>
        <strain evidence="6">COM3</strain>
    </source>
</reference>
<evidence type="ECO:0000259" key="5">
    <source>
        <dbReference type="PROSITE" id="PS50932"/>
    </source>
</evidence>
<proteinExistence type="predicted"/>
<evidence type="ECO:0000313" key="6">
    <source>
        <dbReference type="EMBL" id="BBH86055.1"/>
    </source>
</evidence>
<dbReference type="InterPro" id="IPR046335">
    <property type="entry name" value="LacI/GalR-like_sensor"/>
</dbReference>
<dbReference type="CDD" id="cd06267">
    <property type="entry name" value="PBP1_LacI_sugar_binding-like"/>
    <property type="match status" value="1"/>
</dbReference>
<sequence>MMVKQVASIVDVAKLAGVSIASASRVLSGSSYPVSEETRQKVLKAAQELNYVPNSLARSLRAQRSNLIAVLVGDNADPYFAEIVRGVEDVANDCGYLTIVCNSDRKKEKELNYLRILQDYRADGVIFAGGALNEPGYPAQLEKAIKSMLDRGAAVVTLAQHTLQVPSIQADNFAGARAMTQYLQQLGHRRIGFVSGPTNVTVANVRLQGYMAAMVEAGLQIDPGLILSGNFDQASGEMAAQAILQIPPEQRPTAVFAANDETAFGLLSGLGRLKIRVPQEISVCGFGDLPMAQMVVPALTTVHIGLRELGRAGARKLLAMLHREEVPPLEVMPTHVVPRDTTTSPSVASSALKMVDTP</sequence>
<dbReference type="SUPFAM" id="SSF47413">
    <property type="entry name" value="lambda repressor-like DNA-binding domains"/>
    <property type="match status" value="1"/>
</dbReference>
<dbReference type="CDD" id="cd01392">
    <property type="entry name" value="HTH_LacI"/>
    <property type="match status" value="1"/>
</dbReference>